<dbReference type="RefSeq" id="WP_378554847.1">
    <property type="nucleotide sequence ID" value="NZ_JBHSBA010000018.1"/>
</dbReference>
<evidence type="ECO:0000313" key="2">
    <source>
        <dbReference type="Proteomes" id="UP001595767"/>
    </source>
</evidence>
<organism evidence="1 2">
    <name type="scientific">Nocardia rhizosphaerae</name>
    <dbReference type="NCBI Taxonomy" id="1691571"/>
    <lineage>
        <taxon>Bacteria</taxon>
        <taxon>Bacillati</taxon>
        <taxon>Actinomycetota</taxon>
        <taxon>Actinomycetes</taxon>
        <taxon>Mycobacteriales</taxon>
        <taxon>Nocardiaceae</taxon>
        <taxon>Nocardia</taxon>
    </lineage>
</organism>
<keyword evidence="2" id="KW-1185">Reference proteome</keyword>
<dbReference type="EMBL" id="JBHSBA010000018">
    <property type="protein sequence ID" value="MFC4128960.1"/>
    <property type="molecule type" value="Genomic_DNA"/>
</dbReference>
<name>A0ABV8LFE1_9NOCA</name>
<proteinExistence type="predicted"/>
<reference evidence="2" key="1">
    <citation type="journal article" date="2019" name="Int. J. Syst. Evol. Microbiol.">
        <title>The Global Catalogue of Microorganisms (GCM) 10K type strain sequencing project: providing services to taxonomists for standard genome sequencing and annotation.</title>
        <authorList>
            <consortium name="The Broad Institute Genomics Platform"/>
            <consortium name="The Broad Institute Genome Sequencing Center for Infectious Disease"/>
            <person name="Wu L."/>
            <person name="Ma J."/>
        </authorList>
    </citation>
    <scope>NUCLEOTIDE SEQUENCE [LARGE SCALE GENOMIC DNA]</scope>
    <source>
        <strain evidence="2">CGMCC 4.7204</strain>
    </source>
</reference>
<evidence type="ECO:0000313" key="1">
    <source>
        <dbReference type="EMBL" id="MFC4128960.1"/>
    </source>
</evidence>
<dbReference type="Proteomes" id="UP001595767">
    <property type="component" value="Unassembled WGS sequence"/>
</dbReference>
<comment type="caution">
    <text evidence="1">The sequence shown here is derived from an EMBL/GenBank/DDBJ whole genome shotgun (WGS) entry which is preliminary data.</text>
</comment>
<accession>A0ABV8LFE1</accession>
<protein>
    <submittedName>
        <fullName evidence="1">Uncharacterized protein</fullName>
    </submittedName>
</protein>
<gene>
    <name evidence="1" type="ORF">ACFOW8_28920</name>
</gene>
<sequence>MTADVPDLTIAELEQIREATLRTYEGGDEQYDTLPRRLRELTVPDGGLINMIDLAILRTRQLEALRAQTQEDYAAIRAKQQRDAERIRELEVTLPAGEWVFTAADVEAAKPTGGGVDYTIVAPGALAKMLADDENTMSPRFREAIARARQRRENPDG</sequence>